<name>A0A266Q3Q9_9GAMM</name>
<protein>
    <recommendedName>
        <fullName evidence="6">Glycosyl transferase family 1</fullName>
    </recommendedName>
</protein>
<gene>
    <name evidence="4" type="ORF">CBP51_14880</name>
</gene>
<evidence type="ECO:0000313" key="4">
    <source>
        <dbReference type="EMBL" id="OZY84485.1"/>
    </source>
</evidence>
<dbReference type="EMBL" id="NHNI01000002">
    <property type="protein sequence ID" value="OZY84485.1"/>
    <property type="molecule type" value="Genomic_DNA"/>
</dbReference>
<organism evidence="4 5">
    <name type="scientific">Cellvibrio mixtus</name>
    <dbReference type="NCBI Taxonomy" id="39650"/>
    <lineage>
        <taxon>Bacteria</taxon>
        <taxon>Pseudomonadati</taxon>
        <taxon>Pseudomonadota</taxon>
        <taxon>Gammaproteobacteria</taxon>
        <taxon>Cellvibrionales</taxon>
        <taxon>Cellvibrionaceae</taxon>
        <taxon>Cellvibrio</taxon>
    </lineage>
</organism>
<dbReference type="CDD" id="cd03809">
    <property type="entry name" value="GT4_MtfB-like"/>
    <property type="match status" value="1"/>
</dbReference>
<dbReference type="Gene3D" id="3.40.50.2000">
    <property type="entry name" value="Glycogen Phosphorylase B"/>
    <property type="match status" value="2"/>
</dbReference>
<evidence type="ECO:0000256" key="1">
    <source>
        <dbReference type="ARBA" id="ARBA00022679"/>
    </source>
</evidence>
<dbReference type="SUPFAM" id="SSF53756">
    <property type="entry name" value="UDP-Glycosyltransferase/glycogen phosphorylase"/>
    <property type="match status" value="1"/>
</dbReference>
<comment type="caution">
    <text evidence="4">The sequence shown here is derived from an EMBL/GenBank/DDBJ whole genome shotgun (WGS) entry which is preliminary data.</text>
</comment>
<sequence>MLKIVVDATLINRETTGIGNVTKSLVSGLQAHNHPSVEFNFLVPKGYKTPTTLPASNAIFTPVKKWQRYVSASLPVADVWHSSYQHFRYFRKTANTKQVITIHDLNFLYEKRPTKAQKHLRKMQRRIDRADALVAISEFVANDIRNHLDIKNKPLEVIYNAVENLQGRDAQKPAFHKEEKPFFFALGAMRRKKNFHVLVDMMQKFPEYQLYICGNKDHLDYAHELEARIKQLNLTNVALVGPITAAEKIWLYQHAEAFLFPSLFEGFGLPILEAMQFGTPVFTSNMTSLPEVSGGYAFIWDNFETDYLSKTLHEHLPLMQQDQQKREDMKNYATSFTLERNIHAYVNLYQHLAGNINSATV</sequence>
<evidence type="ECO:0008006" key="6">
    <source>
        <dbReference type="Google" id="ProtNLM"/>
    </source>
</evidence>
<dbReference type="GO" id="GO:0009103">
    <property type="term" value="P:lipopolysaccharide biosynthetic process"/>
    <property type="evidence" value="ECO:0007669"/>
    <property type="project" value="TreeGrafter"/>
</dbReference>
<accession>A0A266Q3Q9</accession>
<evidence type="ECO:0000259" key="2">
    <source>
        <dbReference type="Pfam" id="PF00534"/>
    </source>
</evidence>
<dbReference type="InterPro" id="IPR028098">
    <property type="entry name" value="Glyco_trans_4-like_N"/>
</dbReference>
<evidence type="ECO:0000259" key="3">
    <source>
        <dbReference type="Pfam" id="PF13439"/>
    </source>
</evidence>
<dbReference type="InterPro" id="IPR001296">
    <property type="entry name" value="Glyco_trans_1"/>
</dbReference>
<evidence type="ECO:0000313" key="5">
    <source>
        <dbReference type="Proteomes" id="UP000216101"/>
    </source>
</evidence>
<feature type="domain" description="Glycosyltransferase subfamily 4-like N-terminal" evidence="3">
    <location>
        <begin position="63"/>
        <end position="162"/>
    </location>
</feature>
<dbReference type="PANTHER" id="PTHR46401">
    <property type="entry name" value="GLYCOSYLTRANSFERASE WBBK-RELATED"/>
    <property type="match status" value="1"/>
</dbReference>
<proteinExistence type="predicted"/>
<keyword evidence="5" id="KW-1185">Reference proteome</keyword>
<feature type="domain" description="Glycosyl transferase family 1" evidence="2">
    <location>
        <begin position="172"/>
        <end position="334"/>
    </location>
</feature>
<keyword evidence="1" id="KW-0808">Transferase</keyword>
<dbReference type="Pfam" id="PF13439">
    <property type="entry name" value="Glyco_transf_4"/>
    <property type="match status" value="1"/>
</dbReference>
<reference evidence="5" key="1">
    <citation type="submission" date="2017-05" db="EMBL/GenBank/DDBJ databases">
        <authorList>
            <person name="Barney B.M."/>
        </authorList>
    </citation>
    <scope>NUCLEOTIDE SEQUENCE [LARGE SCALE GENOMIC DNA]</scope>
    <source>
        <strain evidence="5">PSBB022</strain>
    </source>
</reference>
<dbReference type="GO" id="GO:0016757">
    <property type="term" value="F:glycosyltransferase activity"/>
    <property type="evidence" value="ECO:0007669"/>
    <property type="project" value="InterPro"/>
</dbReference>
<dbReference type="Proteomes" id="UP000216101">
    <property type="component" value="Unassembled WGS sequence"/>
</dbReference>
<dbReference type="AlphaFoldDB" id="A0A266Q3Q9"/>
<dbReference type="Pfam" id="PF00534">
    <property type="entry name" value="Glycos_transf_1"/>
    <property type="match status" value="1"/>
</dbReference>
<dbReference type="RefSeq" id="WP_094985532.1">
    <property type="nucleotide sequence ID" value="NZ_NHNI01000002.1"/>
</dbReference>
<dbReference type="PANTHER" id="PTHR46401:SF2">
    <property type="entry name" value="GLYCOSYLTRANSFERASE WBBK-RELATED"/>
    <property type="match status" value="1"/>
</dbReference>